<keyword evidence="17" id="KW-1185">Reference proteome</keyword>
<reference evidence="16 17" key="1">
    <citation type="submission" date="2020-02" db="EMBL/GenBank/DDBJ databases">
        <title>Esox lucius (northern pike) genome, fEsoLuc1, primary haplotype.</title>
        <authorList>
            <person name="Myers G."/>
            <person name="Karagic N."/>
            <person name="Meyer A."/>
            <person name="Pippel M."/>
            <person name="Reichard M."/>
            <person name="Winkler S."/>
            <person name="Tracey A."/>
            <person name="Sims Y."/>
            <person name="Howe K."/>
            <person name="Rhie A."/>
            <person name="Formenti G."/>
            <person name="Durbin R."/>
            <person name="Fedrigo O."/>
            <person name="Jarvis E.D."/>
        </authorList>
    </citation>
    <scope>NUCLEOTIDE SEQUENCE [LARGE SCALE GENOMIC DNA]</scope>
</reference>
<dbReference type="Pfam" id="PF07645">
    <property type="entry name" value="EGF_CA"/>
    <property type="match status" value="1"/>
</dbReference>
<name>A0AAY5JYI0_ESOLU</name>
<dbReference type="InterPro" id="IPR020894">
    <property type="entry name" value="Cadherin_CS"/>
</dbReference>
<dbReference type="InterPro" id="IPR050971">
    <property type="entry name" value="Cadherin-domain_protein"/>
</dbReference>
<dbReference type="SMART" id="SM00112">
    <property type="entry name" value="CA"/>
    <property type="match status" value="4"/>
</dbReference>
<dbReference type="Pfam" id="PF00008">
    <property type="entry name" value="EGF"/>
    <property type="match status" value="1"/>
</dbReference>
<dbReference type="CDD" id="cd00054">
    <property type="entry name" value="EGF_CA"/>
    <property type="match status" value="2"/>
</dbReference>
<reference evidence="16" key="2">
    <citation type="submission" date="2025-08" db="UniProtKB">
        <authorList>
            <consortium name="Ensembl"/>
        </authorList>
    </citation>
    <scope>IDENTIFICATION</scope>
</reference>
<protein>
    <submittedName>
        <fullName evidence="16">Uncharacterized protein</fullName>
    </submittedName>
</protein>
<dbReference type="Ensembl" id="ENSELUT00000107130.1">
    <property type="protein sequence ID" value="ENSELUP00000080800.1"/>
    <property type="gene ID" value="ENSELUG00000035849.1"/>
</dbReference>
<dbReference type="GO" id="GO:0009653">
    <property type="term" value="P:anatomical structure morphogenesis"/>
    <property type="evidence" value="ECO:0007669"/>
    <property type="project" value="UniProtKB-ARBA"/>
</dbReference>
<comment type="caution">
    <text evidence="13">Lacks conserved residue(s) required for the propagation of feature annotation.</text>
</comment>
<evidence type="ECO:0000256" key="8">
    <source>
        <dbReference type="ARBA" id="ARBA00022989"/>
    </source>
</evidence>
<dbReference type="InterPro" id="IPR001881">
    <property type="entry name" value="EGF-like_Ca-bd_dom"/>
</dbReference>
<evidence type="ECO:0000256" key="3">
    <source>
        <dbReference type="ARBA" id="ARBA00022692"/>
    </source>
</evidence>
<dbReference type="PROSITE" id="PS00232">
    <property type="entry name" value="CADHERIN_1"/>
    <property type="match status" value="1"/>
</dbReference>
<evidence type="ECO:0000256" key="12">
    <source>
        <dbReference type="PROSITE-ProRule" id="PRU00043"/>
    </source>
</evidence>
<dbReference type="PROSITE" id="PS01187">
    <property type="entry name" value="EGF_CA"/>
    <property type="match status" value="1"/>
</dbReference>
<dbReference type="PROSITE" id="PS00010">
    <property type="entry name" value="ASX_HYDROXYL"/>
    <property type="match status" value="1"/>
</dbReference>
<dbReference type="PROSITE" id="PS50268">
    <property type="entry name" value="CADHERIN_2"/>
    <property type="match status" value="5"/>
</dbReference>
<dbReference type="PANTHER" id="PTHR24025">
    <property type="entry name" value="DESMOGLEIN FAMILY MEMBER"/>
    <property type="match status" value="1"/>
</dbReference>
<dbReference type="Pfam" id="PF00028">
    <property type="entry name" value="Cadherin"/>
    <property type="match status" value="4"/>
</dbReference>
<dbReference type="InterPro" id="IPR018097">
    <property type="entry name" value="EGF_Ca-bd_CS"/>
</dbReference>
<dbReference type="FunFam" id="2.60.40.60:FF:000037">
    <property type="entry name" value="FAT atypical cadherin 1"/>
    <property type="match status" value="1"/>
</dbReference>
<dbReference type="InterPro" id="IPR015919">
    <property type="entry name" value="Cadherin-like_sf"/>
</dbReference>
<dbReference type="InterPro" id="IPR000742">
    <property type="entry name" value="EGF"/>
</dbReference>
<evidence type="ECO:0000256" key="9">
    <source>
        <dbReference type="ARBA" id="ARBA00023136"/>
    </source>
</evidence>
<dbReference type="InterPro" id="IPR002126">
    <property type="entry name" value="Cadherin-like_dom"/>
</dbReference>
<dbReference type="Gene3D" id="2.10.25.10">
    <property type="entry name" value="Laminin"/>
    <property type="match status" value="3"/>
</dbReference>
<feature type="domain" description="Cadherin" evidence="15">
    <location>
        <begin position="367"/>
        <end position="470"/>
    </location>
</feature>
<dbReference type="GO" id="GO:0005911">
    <property type="term" value="C:cell-cell junction"/>
    <property type="evidence" value="ECO:0007669"/>
    <property type="project" value="TreeGrafter"/>
</dbReference>
<dbReference type="InterPro" id="IPR000152">
    <property type="entry name" value="EGF-type_Asp/Asn_hydroxyl_site"/>
</dbReference>
<feature type="domain" description="EGF-like" evidence="14">
    <location>
        <begin position="659"/>
        <end position="716"/>
    </location>
</feature>
<dbReference type="AlphaFoldDB" id="A0AAY5JYI0"/>
<dbReference type="FunFam" id="2.60.40.60:FF:000106">
    <property type="entry name" value="FAT atypical cadherin 4"/>
    <property type="match status" value="1"/>
</dbReference>
<evidence type="ECO:0000256" key="13">
    <source>
        <dbReference type="PROSITE-ProRule" id="PRU00076"/>
    </source>
</evidence>
<dbReference type="Proteomes" id="UP000265140">
    <property type="component" value="Chromosome 1"/>
</dbReference>
<feature type="domain" description="Cadherin" evidence="15">
    <location>
        <begin position="157"/>
        <end position="262"/>
    </location>
</feature>
<dbReference type="SUPFAM" id="SSF49313">
    <property type="entry name" value="Cadherin-like"/>
    <property type="match status" value="6"/>
</dbReference>
<evidence type="ECO:0000313" key="17">
    <source>
        <dbReference type="Proteomes" id="UP000265140"/>
    </source>
</evidence>
<dbReference type="InterPro" id="IPR049883">
    <property type="entry name" value="NOTCH1_EGF-like"/>
</dbReference>
<keyword evidence="9" id="KW-0472">Membrane</keyword>
<keyword evidence="4" id="KW-0732">Signal</keyword>
<dbReference type="PRINTS" id="PR00205">
    <property type="entry name" value="CADHERIN"/>
</dbReference>
<evidence type="ECO:0000256" key="7">
    <source>
        <dbReference type="ARBA" id="ARBA00022889"/>
    </source>
</evidence>
<feature type="disulfide bond" evidence="13">
    <location>
        <begin position="706"/>
        <end position="715"/>
    </location>
</feature>
<feature type="disulfide bond" evidence="13">
    <location>
        <begin position="743"/>
        <end position="752"/>
    </location>
</feature>
<feature type="domain" description="Cadherin" evidence="15">
    <location>
        <begin position="2"/>
        <end position="51"/>
    </location>
</feature>
<evidence type="ECO:0000256" key="11">
    <source>
        <dbReference type="ARBA" id="ARBA00023180"/>
    </source>
</evidence>
<dbReference type="SMART" id="SM00179">
    <property type="entry name" value="EGF_CA"/>
    <property type="match status" value="2"/>
</dbReference>
<accession>A0AAY5JYI0</accession>
<dbReference type="GO" id="GO:0005509">
    <property type="term" value="F:calcium ion binding"/>
    <property type="evidence" value="ECO:0007669"/>
    <property type="project" value="UniProtKB-UniRule"/>
</dbReference>
<evidence type="ECO:0000256" key="1">
    <source>
        <dbReference type="ARBA" id="ARBA00004167"/>
    </source>
</evidence>
<feature type="domain" description="Cadherin" evidence="15">
    <location>
        <begin position="263"/>
        <end position="368"/>
    </location>
</feature>
<evidence type="ECO:0000256" key="5">
    <source>
        <dbReference type="ARBA" id="ARBA00022737"/>
    </source>
</evidence>
<keyword evidence="2 13" id="KW-0245">EGF-like domain</keyword>
<evidence type="ECO:0000256" key="4">
    <source>
        <dbReference type="ARBA" id="ARBA00022729"/>
    </source>
</evidence>
<evidence type="ECO:0000313" key="16">
    <source>
        <dbReference type="Ensembl" id="ENSELUP00000080800.1"/>
    </source>
</evidence>
<proteinExistence type="predicted"/>
<dbReference type="SUPFAM" id="SSF57184">
    <property type="entry name" value="Growth factor receptor domain"/>
    <property type="match status" value="1"/>
</dbReference>
<keyword evidence="7" id="KW-0130">Cell adhesion</keyword>
<feature type="domain" description="Cadherin" evidence="15">
    <location>
        <begin position="52"/>
        <end position="156"/>
    </location>
</feature>
<keyword evidence="6 12" id="KW-0106">Calcium</keyword>
<dbReference type="FunFam" id="2.60.40.60:FF:000080">
    <property type="entry name" value="FAT atypical cadherin 1"/>
    <property type="match status" value="1"/>
</dbReference>
<dbReference type="CDD" id="cd11304">
    <property type="entry name" value="Cadherin_repeat"/>
    <property type="match status" value="4"/>
</dbReference>
<evidence type="ECO:0000256" key="10">
    <source>
        <dbReference type="ARBA" id="ARBA00023157"/>
    </source>
</evidence>
<evidence type="ECO:0000256" key="2">
    <source>
        <dbReference type="ARBA" id="ARBA00022536"/>
    </source>
</evidence>
<dbReference type="PANTHER" id="PTHR24025:SF23">
    <property type="entry name" value="NEURAL-CADHERIN"/>
    <property type="match status" value="1"/>
</dbReference>
<sequence length="788" mass="85642">ELDREAMESYRLTVVARDSNPTQPLSSSVQVSILVADINDNCDVNDNLPVFTLSRYTASVIENSAVGTSVLQVEATDADSVINAEIIYSLITGRHSGQFAINSRNGTITNKEVFDFELQNIYEITVKASDSGNLNLFSIAYVTIQVSGVNEFYPVFLQNEFNLSVSESAPAGTRIGKVIATDSDKGLDGLVFYLLIGQNRKTGFSVDEQSGEIYTTADLRKQGYGHATLRILAKNQGIITGIDVDEALLHISIVDINDPPNFSSLLYRVDVREDNPVGSSVCKVLALDKDSVPEWSRFTYSIQDGNLNSSFFVDPVGGVVSVNAHLDREQWPVYNLTITAIDQGSPPATGTAHLEVTISDVNDNAPTLVNTQGQVKENQPAGTIVEILNASDTDLPPNQGPFSYWLVQPASVRSFTLASDGVLSTFRPLDREINKVFQLSVVVRDAGQPPLSSTTTFLIQVEDENDNPSFTRIVYIEVKYYGSAFPGGFIGNVRPEDQDVADEFNCSIRNGPLNMFTIPDGTCELWSSAYQGEATYNITVEATDHVHLPVNNSIYVNYKGFTNASMDSCILFYVASTSVEDFLSLNYLKFVKALDSLFNLQASKTHVFGMKPTGDEVLLLASVKSYNGQYLSGEVASGISATHRKLLEAQSNITLSHITSDPCLINPCLNGAICNKKIHIDPEVSVLESPSVIFVSPQKEIFNCLCLTGFSGTLCELDIDECEEGPCKNGVCANKPGGFRCNCQGGFSGLNCLADVDGCLEVHCQHGGMCLSTEDGVHCDCKDGYEGR</sequence>
<comment type="subcellular location">
    <subcellularLocation>
        <location evidence="1">Membrane</location>
        <topology evidence="1">Single-pass membrane protein</topology>
    </subcellularLocation>
</comment>
<dbReference type="GO" id="GO:0005886">
    <property type="term" value="C:plasma membrane"/>
    <property type="evidence" value="ECO:0007669"/>
    <property type="project" value="InterPro"/>
</dbReference>
<dbReference type="PROSITE" id="PS01186">
    <property type="entry name" value="EGF_2"/>
    <property type="match status" value="2"/>
</dbReference>
<dbReference type="GO" id="GO:0007156">
    <property type="term" value="P:homophilic cell adhesion via plasma membrane adhesion molecules"/>
    <property type="evidence" value="ECO:0007669"/>
    <property type="project" value="InterPro"/>
</dbReference>
<dbReference type="FunFam" id="2.60.40.60:FF:000013">
    <property type="entry name" value="Cadherin EGF LAG seven-pass G-type receptor"/>
    <property type="match status" value="1"/>
</dbReference>
<feature type="disulfide bond" evidence="13">
    <location>
        <begin position="722"/>
        <end position="732"/>
    </location>
</feature>
<evidence type="ECO:0000256" key="6">
    <source>
        <dbReference type="ARBA" id="ARBA00022837"/>
    </source>
</evidence>
<feature type="domain" description="EGF-like" evidence="14">
    <location>
        <begin position="718"/>
        <end position="753"/>
    </location>
</feature>
<evidence type="ECO:0000259" key="14">
    <source>
        <dbReference type="PROSITE" id="PS50026"/>
    </source>
</evidence>
<keyword evidence="11" id="KW-0325">Glycoprotein</keyword>
<dbReference type="PROSITE" id="PS00022">
    <property type="entry name" value="EGF_1"/>
    <property type="match status" value="2"/>
</dbReference>
<dbReference type="InterPro" id="IPR009030">
    <property type="entry name" value="Growth_fac_rcpt_cys_sf"/>
</dbReference>
<keyword evidence="10 13" id="KW-1015">Disulfide bond</keyword>
<reference evidence="16" key="3">
    <citation type="submission" date="2025-09" db="UniProtKB">
        <authorList>
            <consortium name="Ensembl"/>
        </authorList>
    </citation>
    <scope>IDENTIFICATION</scope>
</reference>
<keyword evidence="8" id="KW-1133">Transmembrane helix</keyword>
<feature type="domain" description="EGF-like" evidence="14">
    <location>
        <begin position="755"/>
        <end position="788"/>
    </location>
</feature>
<dbReference type="GeneTree" id="ENSGT00940000155719"/>
<organism evidence="16 17">
    <name type="scientific">Esox lucius</name>
    <name type="common">Northern pike</name>
    <dbReference type="NCBI Taxonomy" id="8010"/>
    <lineage>
        <taxon>Eukaryota</taxon>
        <taxon>Metazoa</taxon>
        <taxon>Chordata</taxon>
        <taxon>Craniata</taxon>
        <taxon>Vertebrata</taxon>
        <taxon>Euteleostomi</taxon>
        <taxon>Actinopterygii</taxon>
        <taxon>Neopterygii</taxon>
        <taxon>Teleostei</taxon>
        <taxon>Protacanthopterygii</taxon>
        <taxon>Esociformes</taxon>
        <taxon>Esocidae</taxon>
        <taxon>Esox</taxon>
    </lineage>
</organism>
<keyword evidence="3" id="KW-0812">Transmembrane</keyword>
<evidence type="ECO:0000259" key="15">
    <source>
        <dbReference type="PROSITE" id="PS50268"/>
    </source>
</evidence>
<keyword evidence="5" id="KW-0677">Repeat</keyword>
<dbReference type="PROSITE" id="PS50026">
    <property type="entry name" value="EGF_3"/>
    <property type="match status" value="3"/>
</dbReference>
<dbReference type="SMART" id="SM00181">
    <property type="entry name" value="EGF"/>
    <property type="match status" value="3"/>
</dbReference>
<dbReference type="Gene3D" id="2.60.40.60">
    <property type="entry name" value="Cadherins"/>
    <property type="match status" value="5"/>
</dbReference>